<keyword evidence="7" id="KW-1185">Reference proteome</keyword>
<keyword evidence="1" id="KW-0596">Phosphopantetheine</keyword>
<evidence type="ECO:0000256" key="1">
    <source>
        <dbReference type="ARBA" id="ARBA00022450"/>
    </source>
</evidence>
<evidence type="ECO:0000259" key="5">
    <source>
        <dbReference type="PROSITE" id="PS52019"/>
    </source>
</evidence>
<dbReference type="SUPFAM" id="SSF52151">
    <property type="entry name" value="FabD/lysophospholipase-like"/>
    <property type="match status" value="1"/>
</dbReference>
<dbReference type="InterPro" id="IPR050091">
    <property type="entry name" value="PKS_NRPS_Biosynth_Enz"/>
</dbReference>
<evidence type="ECO:0000313" key="7">
    <source>
        <dbReference type="Proteomes" id="UP000245768"/>
    </source>
</evidence>
<evidence type="ECO:0000313" key="6">
    <source>
        <dbReference type="EMBL" id="PWN88002.1"/>
    </source>
</evidence>
<dbReference type="Gene3D" id="3.10.129.110">
    <property type="entry name" value="Polyketide synthase dehydratase"/>
    <property type="match status" value="1"/>
</dbReference>
<dbReference type="PANTHER" id="PTHR43775">
    <property type="entry name" value="FATTY ACID SYNTHASE"/>
    <property type="match status" value="1"/>
</dbReference>
<evidence type="ECO:0000256" key="2">
    <source>
        <dbReference type="ARBA" id="ARBA00022553"/>
    </source>
</evidence>
<dbReference type="InterPro" id="IPR014043">
    <property type="entry name" value="Acyl_transferase_dom"/>
</dbReference>
<feature type="compositionally biased region" description="Basic and acidic residues" evidence="4">
    <location>
        <begin position="347"/>
        <end position="365"/>
    </location>
</feature>
<dbReference type="GO" id="GO:0006633">
    <property type="term" value="P:fatty acid biosynthetic process"/>
    <property type="evidence" value="ECO:0007669"/>
    <property type="project" value="TreeGrafter"/>
</dbReference>
<feature type="active site" description="Proton acceptor; for dehydratase activity" evidence="3">
    <location>
        <position position="389"/>
    </location>
</feature>
<dbReference type="RefSeq" id="XP_025375200.1">
    <property type="nucleotide sequence ID" value="XM_025518957.1"/>
</dbReference>
<reference evidence="6" key="1">
    <citation type="journal article" date="2018" name="Mol. Biol. Evol.">
        <title>Broad Genomic Sampling Reveals a Smut Pathogenic Ancestry of the Fungal Clade Ustilaginomycotina.</title>
        <authorList>
            <person name="Kijpornyongpan T."/>
            <person name="Mondo S.J."/>
            <person name="Barry K."/>
            <person name="Sandor L."/>
            <person name="Lee J."/>
            <person name="Lipzen A."/>
            <person name="Pangilinan J."/>
            <person name="LaButti K."/>
            <person name="Hainaut M."/>
            <person name="Henrissat B."/>
            <person name="Grigoriev I.V."/>
            <person name="Spatafora J.W."/>
            <person name="Aime M.C."/>
        </authorList>
    </citation>
    <scope>NUCLEOTIDE SEQUENCE [LARGE SCALE GENOMIC DNA]</scope>
    <source>
        <strain evidence="6">MCA 4198</strain>
    </source>
</reference>
<dbReference type="GO" id="GO:0004312">
    <property type="term" value="F:fatty acid synthase activity"/>
    <property type="evidence" value="ECO:0007669"/>
    <property type="project" value="TreeGrafter"/>
</dbReference>
<dbReference type="GeneID" id="37040873"/>
<gene>
    <name evidence="6" type="ORF">FA10DRAFT_233643</name>
</gene>
<dbReference type="Gene3D" id="3.40.366.10">
    <property type="entry name" value="Malonyl-Coenzyme A Acyl Carrier Protein, domain 2"/>
    <property type="match status" value="2"/>
</dbReference>
<dbReference type="OrthoDB" id="329835at2759"/>
<dbReference type="EMBL" id="KZ819639">
    <property type="protein sequence ID" value="PWN88002.1"/>
    <property type="molecule type" value="Genomic_DNA"/>
</dbReference>
<dbReference type="InParanoid" id="A0A316YFP4"/>
<dbReference type="InterPro" id="IPR049551">
    <property type="entry name" value="PKS_DH_C"/>
</dbReference>
<feature type="domain" description="PKS/mFAS DH" evidence="5">
    <location>
        <begin position="349"/>
        <end position="690"/>
    </location>
</feature>
<dbReference type="InterPro" id="IPR049900">
    <property type="entry name" value="PKS_mFAS_DH"/>
</dbReference>
<feature type="region of interest" description="C-terminal hotdog fold" evidence="3">
    <location>
        <begin position="519"/>
        <end position="690"/>
    </location>
</feature>
<proteinExistence type="predicted"/>
<protein>
    <submittedName>
        <fullName evidence="6">FabD/lysophospholipase-like protein</fullName>
    </submittedName>
</protein>
<keyword evidence="2" id="KW-0597">Phosphoprotein</keyword>
<dbReference type="GO" id="GO:0044550">
    <property type="term" value="P:secondary metabolite biosynthetic process"/>
    <property type="evidence" value="ECO:0007669"/>
    <property type="project" value="TreeGrafter"/>
</dbReference>
<organism evidence="6 7">
    <name type="scientific">Acaromyces ingoldii</name>
    <dbReference type="NCBI Taxonomy" id="215250"/>
    <lineage>
        <taxon>Eukaryota</taxon>
        <taxon>Fungi</taxon>
        <taxon>Dikarya</taxon>
        <taxon>Basidiomycota</taxon>
        <taxon>Ustilaginomycotina</taxon>
        <taxon>Exobasidiomycetes</taxon>
        <taxon>Exobasidiales</taxon>
        <taxon>Cryptobasidiaceae</taxon>
        <taxon>Acaromyces</taxon>
    </lineage>
</organism>
<feature type="active site" description="Proton donor; for dehydratase activity" evidence="3">
    <location>
        <position position="599"/>
    </location>
</feature>
<dbReference type="Pfam" id="PF00698">
    <property type="entry name" value="Acyl_transf_1"/>
    <property type="match status" value="1"/>
</dbReference>
<dbReference type="InterPro" id="IPR016036">
    <property type="entry name" value="Malonyl_transacylase_ACP-bd"/>
</dbReference>
<sequence>MQRCERLCRAQGFPSFLSTIYADLVPVSASTPISQSFAQQQQQQQQQQQEKSAKDQADQLAIFSLEVSLAETLIGWGVQPVCVAGHSLGHYAACYLAGVLSLSDALFLVARRASLFAQLCMPQTSQMMAIAGCTEDEVEDHIAQARSAATIACYNGPTDHVLSGSRDDLGQLHRHVRAKGIKAKLLEVPFGFHSAHIAPVVDSLLRAAQCVTVSPPKLAITSSVLGRLVLPGEEGIADWIEVGPNPICSPMLRANPTASEMTKLATLKRGADSWSGLISLLGTLWTSGCPVGWKACLLSSGQAYQGCNGLSLSSNPATRSGSGTLTRRSSTFESLFGGQHSSASSSHSHDMFDRDRQDRQDRQDSTEESAARTSFSTPLAHFAAMVRGHRVVGLPVFSASLHGELALEASCAVRKLPCQAAASARRRAVRLSNLVFRAPLVLADNDDTGGQARVCIQLDRDGQRFGVSEHVNDSVRLLMTGDVHIDEGSDGSDMDNDSDAQHALRRLGEMQRERRNDEAGYSTLASAMAYGLFAKRVDYCADFRALQSITLAPPPPPPPPPSGDSRSAEAFGTVRIPLTAASPLGERVRGTVLHPVVHDVMLHSGGFVANESAHLVGASESFIGSRVEEVSFSDAAAIRPDTTYRIHIRVAAHGPREVVAQTHLFDEDGQRVLAWARGVHFRKVPTDKLRESLAGA</sequence>
<dbReference type="PANTHER" id="PTHR43775:SF37">
    <property type="entry name" value="SI:DKEY-61P9.11"/>
    <property type="match status" value="1"/>
</dbReference>
<accession>A0A316YFP4</accession>
<feature type="region of interest" description="N-terminal hotdog fold" evidence="3">
    <location>
        <begin position="349"/>
        <end position="490"/>
    </location>
</feature>
<evidence type="ECO:0000256" key="4">
    <source>
        <dbReference type="SAM" id="MobiDB-lite"/>
    </source>
</evidence>
<dbReference type="Proteomes" id="UP000245768">
    <property type="component" value="Unassembled WGS sequence"/>
</dbReference>
<dbReference type="InterPro" id="IPR042104">
    <property type="entry name" value="PKS_dehydratase_sf"/>
</dbReference>
<dbReference type="PROSITE" id="PS52019">
    <property type="entry name" value="PKS_MFAS_DH"/>
    <property type="match status" value="1"/>
</dbReference>
<dbReference type="InterPro" id="IPR001227">
    <property type="entry name" value="Ac_transferase_dom_sf"/>
</dbReference>
<dbReference type="SMART" id="SM00827">
    <property type="entry name" value="PKS_AT"/>
    <property type="match status" value="1"/>
</dbReference>
<name>A0A316YFP4_9BASI</name>
<evidence type="ECO:0000256" key="3">
    <source>
        <dbReference type="PROSITE-ProRule" id="PRU01363"/>
    </source>
</evidence>
<dbReference type="Pfam" id="PF14765">
    <property type="entry name" value="PS-DH"/>
    <property type="match status" value="1"/>
</dbReference>
<dbReference type="InterPro" id="IPR016035">
    <property type="entry name" value="Acyl_Trfase/lysoPLipase"/>
</dbReference>
<feature type="non-terminal residue" evidence="6">
    <location>
        <position position="696"/>
    </location>
</feature>
<dbReference type="Gene3D" id="3.30.70.3290">
    <property type="match status" value="1"/>
</dbReference>
<dbReference type="AlphaFoldDB" id="A0A316YFP4"/>
<dbReference type="SUPFAM" id="SSF55048">
    <property type="entry name" value="Probable ACP-binding domain of malonyl-CoA ACP transacylase"/>
    <property type="match status" value="1"/>
</dbReference>
<feature type="region of interest" description="Disordered" evidence="4">
    <location>
        <begin position="335"/>
        <end position="373"/>
    </location>
</feature>
<dbReference type="STRING" id="215250.A0A316YFP4"/>